<proteinExistence type="predicted"/>
<dbReference type="HOGENOM" id="CLU_3356435_0_0_6"/>
<name>G4QEC0_GLANF</name>
<keyword evidence="2" id="KW-1185">Reference proteome</keyword>
<sequence length="36" mass="4295">MVVNKKGLLPFDNKPSYKYFRLSLFCFSSHLQTRQT</sequence>
<protein>
    <submittedName>
        <fullName evidence="1">Uncharacterized protein</fullName>
    </submittedName>
</protein>
<gene>
    <name evidence="1" type="ordered locus">GNIT_3300</name>
</gene>
<dbReference type="EMBL" id="CP003060">
    <property type="protein sequence ID" value="AEP31394.1"/>
    <property type="molecule type" value="Genomic_DNA"/>
</dbReference>
<dbReference type="AlphaFoldDB" id="G4QEC0"/>
<evidence type="ECO:0000313" key="2">
    <source>
        <dbReference type="Proteomes" id="UP000009282"/>
    </source>
</evidence>
<dbReference type="Proteomes" id="UP000009282">
    <property type="component" value="Chromosome"/>
</dbReference>
<accession>G4QEC0</accession>
<dbReference type="KEGG" id="gni:GNIT_3300"/>
<dbReference type="STRING" id="1085623.GNIT_3300"/>
<evidence type="ECO:0000313" key="1">
    <source>
        <dbReference type="EMBL" id="AEP31394.1"/>
    </source>
</evidence>
<organism evidence="1 2">
    <name type="scientific">Glaciecola nitratireducens (strain JCM 12485 / KCTC 12276 / FR1064)</name>
    <dbReference type="NCBI Taxonomy" id="1085623"/>
    <lineage>
        <taxon>Bacteria</taxon>
        <taxon>Pseudomonadati</taxon>
        <taxon>Pseudomonadota</taxon>
        <taxon>Gammaproteobacteria</taxon>
        <taxon>Alteromonadales</taxon>
        <taxon>Alteromonadaceae</taxon>
        <taxon>Brumicola</taxon>
    </lineage>
</organism>
<reference evidence="1 2" key="1">
    <citation type="journal article" date="2011" name="J. Bacteriol.">
        <title>Complete genome sequence of seawater bacterium Glaciecola nitratireducens FR1064T.</title>
        <authorList>
            <person name="Bian F."/>
            <person name="Qin Q.L."/>
            <person name="Xie B.B."/>
            <person name="Shu Y.L."/>
            <person name="Zhang X.Y."/>
            <person name="Yu Y."/>
            <person name="Chen B."/>
            <person name="Chen X.L."/>
            <person name="Zhou B.C."/>
            <person name="Zhang Y.Z."/>
        </authorList>
    </citation>
    <scope>NUCLEOTIDE SEQUENCE [LARGE SCALE GENOMIC DNA]</scope>
    <source>
        <strain evidence="2">JCM 12485 / KCTC 12276 / FR1064</strain>
    </source>
</reference>